<protein>
    <submittedName>
        <fullName evidence="1">Uncharacterized protein</fullName>
    </submittedName>
</protein>
<comment type="caution">
    <text evidence="1">The sequence shown here is derived from an EMBL/GenBank/DDBJ whole genome shotgun (WGS) entry which is preliminary data.</text>
</comment>
<name>A0A444FFR5_ENSVE</name>
<organism evidence="1 2">
    <name type="scientific">Ensete ventricosum</name>
    <name type="common">Abyssinian banana</name>
    <name type="synonym">Musa ensete</name>
    <dbReference type="NCBI Taxonomy" id="4639"/>
    <lineage>
        <taxon>Eukaryota</taxon>
        <taxon>Viridiplantae</taxon>
        <taxon>Streptophyta</taxon>
        <taxon>Embryophyta</taxon>
        <taxon>Tracheophyta</taxon>
        <taxon>Spermatophyta</taxon>
        <taxon>Magnoliopsida</taxon>
        <taxon>Liliopsida</taxon>
        <taxon>Zingiberales</taxon>
        <taxon>Musaceae</taxon>
        <taxon>Ensete</taxon>
    </lineage>
</organism>
<dbReference type="AlphaFoldDB" id="A0A444FFR5"/>
<evidence type="ECO:0000313" key="1">
    <source>
        <dbReference type="EMBL" id="RRT52408.1"/>
    </source>
</evidence>
<evidence type="ECO:0000313" key="2">
    <source>
        <dbReference type="Proteomes" id="UP000287651"/>
    </source>
</evidence>
<dbReference type="Proteomes" id="UP000287651">
    <property type="component" value="Unassembled WGS sequence"/>
</dbReference>
<gene>
    <name evidence="1" type="ORF">B296_00017067</name>
</gene>
<reference evidence="1 2" key="1">
    <citation type="journal article" date="2014" name="Agronomy (Basel)">
        <title>A Draft Genome Sequence for Ensete ventricosum, the Drought-Tolerant Tree Against Hunger.</title>
        <authorList>
            <person name="Harrison J."/>
            <person name="Moore K.A."/>
            <person name="Paszkiewicz K."/>
            <person name="Jones T."/>
            <person name="Grant M."/>
            <person name="Ambacheew D."/>
            <person name="Muzemil S."/>
            <person name="Studholme D.J."/>
        </authorList>
    </citation>
    <scope>NUCLEOTIDE SEQUENCE [LARGE SCALE GENOMIC DNA]</scope>
</reference>
<dbReference type="EMBL" id="AMZH03011684">
    <property type="protein sequence ID" value="RRT52408.1"/>
    <property type="molecule type" value="Genomic_DNA"/>
</dbReference>
<sequence length="71" mass="7763">MQRNQELSDKEDLPVLKEEWSRNPLVRAARTVPLESSDLEAVSSAVRPRASASLTYCNTVSLCSVNVVASS</sequence>
<accession>A0A444FFR5</accession>
<proteinExistence type="predicted"/>